<proteinExistence type="predicted"/>
<dbReference type="Proteomes" id="UP001139158">
    <property type="component" value="Unassembled WGS sequence"/>
</dbReference>
<dbReference type="EMBL" id="JAJFZV010000020">
    <property type="protein sequence ID" value="MCC3299681.1"/>
    <property type="molecule type" value="Genomic_DNA"/>
</dbReference>
<organism evidence="1 2">
    <name type="scientific">Arthrobacter caoxuetaonis</name>
    <dbReference type="NCBI Taxonomy" id="2886935"/>
    <lineage>
        <taxon>Bacteria</taxon>
        <taxon>Bacillati</taxon>
        <taxon>Actinomycetota</taxon>
        <taxon>Actinomycetes</taxon>
        <taxon>Micrococcales</taxon>
        <taxon>Micrococcaceae</taxon>
        <taxon>Arthrobacter</taxon>
    </lineage>
</organism>
<gene>
    <name evidence="1" type="ORF">LJ757_17950</name>
</gene>
<evidence type="ECO:0000313" key="2">
    <source>
        <dbReference type="Proteomes" id="UP001139158"/>
    </source>
</evidence>
<reference evidence="1" key="1">
    <citation type="submission" date="2021-10" db="EMBL/GenBank/DDBJ databases">
        <title>Novel species in genus Arthrobacter.</title>
        <authorList>
            <person name="Liu Y."/>
        </authorList>
    </citation>
    <scope>NUCLEOTIDE SEQUENCE</scope>
    <source>
        <strain evidence="1">Zg-Y453</strain>
    </source>
</reference>
<dbReference type="RefSeq" id="WP_227897667.1">
    <property type="nucleotide sequence ID" value="NZ_CP099467.1"/>
</dbReference>
<dbReference type="AlphaFoldDB" id="A0A9X1SEH7"/>
<comment type="caution">
    <text evidence="1">The sequence shown here is derived from an EMBL/GenBank/DDBJ whole genome shotgun (WGS) entry which is preliminary data.</text>
</comment>
<name>A0A9X1SEH7_9MICC</name>
<keyword evidence="2" id="KW-1185">Reference proteome</keyword>
<protein>
    <submittedName>
        <fullName evidence="1">Uncharacterized protein</fullName>
    </submittedName>
</protein>
<sequence length="151" mass="17432">MASTRTRTIPDEAWEAVGNSVFRDGHLYPDRWHWEGRTAVYEDCQDQELVRLHAFFTLENYPEWAGAAVICPRAPRLEETLVRFDDKAAFIANGHLNPHRSPGVPDWYFFWTRNYTMGALKKWARSVGLIPPKDLPQGRGGYGIDTGLRRR</sequence>
<accession>A0A9X1SEH7</accession>
<evidence type="ECO:0000313" key="1">
    <source>
        <dbReference type="EMBL" id="MCC3299681.1"/>
    </source>
</evidence>